<accession>A0A379D9P6</accession>
<dbReference type="Proteomes" id="UP000254777">
    <property type="component" value="Unassembled WGS sequence"/>
</dbReference>
<dbReference type="InterPro" id="IPR024523">
    <property type="entry name" value="DUF3793"/>
</dbReference>
<dbReference type="Pfam" id="PF12672">
    <property type="entry name" value="DUF3793"/>
    <property type="match status" value="1"/>
</dbReference>
<name>A0A379D9P6_9FIRM</name>
<evidence type="ECO:0000313" key="2">
    <source>
        <dbReference type="Proteomes" id="UP000254777"/>
    </source>
</evidence>
<reference evidence="1 2" key="1">
    <citation type="submission" date="2018-06" db="EMBL/GenBank/DDBJ databases">
        <authorList>
            <consortium name="Pathogen Informatics"/>
            <person name="Doyle S."/>
        </authorList>
    </citation>
    <scope>NUCLEOTIDE SEQUENCE [LARGE SCALE GENOMIC DNA]</scope>
    <source>
        <strain evidence="1 2">NCTC11088</strain>
    </source>
</reference>
<evidence type="ECO:0000313" key="1">
    <source>
        <dbReference type="EMBL" id="SUB74589.1"/>
    </source>
</evidence>
<organism evidence="1 2">
    <name type="scientific">Peptoniphilus indolicus</name>
    <dbReference type="NCBI Taxonomy" id="33030"/>
    <lineage>
        <taxon>Bacteria</taxon>
        <taxon>Bacillati</taxon>
        <taxon>Bacillota</taxon>
        <taxon>Tissierellia</taxon>
        <taxon>Tissierellales</taxon>
        <taxon>Peptoniphilaceae</taxon>
        <taxon>Peptoniphilus</taxon>
    </lineage>
</organism>
<dbReference type="AlphaFoldDB" id="A0A379D9P6"/>
<gene>
    <name evidence="1" type="ORF">NCTC11088_00339</name>
</gene>
<sequence>MTKRIVKLLVNFLPTHKLKADFSKYFFKIKELDDYNYVLALLKFYTAPTVYGRKVGTLINLKSSGRDLKSCWIKHNTAFERLLKLDSIILRCSEDSVLVYLYHPQRLKNRIKDVKIKEFLSEYGYAYECDMRESLNILKQHFNGPSCPCEVGIFLGYPLKDVIAFKEKRCDCKCVGYWKCYSNVWNAKFKFFIYDLLKWIVTRQELNNFKRAYDMT</sequence>
<dbReference type="EMBL" id="UGTH01000001">
    <property type="protein sequence ID" value="SUB74589.1"/>
    <property type="molecule type" value="Genomic_DNA"/>
</dbReference>
<proteinExistence type="predicted"/>
<protein>
    <submittedName>
        <fullName evidence="1">Protein of uncharacterized function (DUF3793)</fullName>
    </submittedName>
</protein>